<dbReference type="EMBL" id="CAWYQH010000013">
    <property type="protein sequence ID" value="CAK8674619.1"/>
    <property type="molecule type" value="Genomic_DNA"/>
</dbReference>
<dbReference type="Proteomes" id="UP001642483">
    <property type="component" value="Unassembled WGS sequence"/>
</dbReference>
<name>A0ABP0F4I4_CLALP</name>
<protein>
    <submittedName>
        <fullName evidence="1">Uncharacterized protein</fullName>
    </submittedName>
</protein>
<evidence type="ECO:0000313" key="2">
    <source>
        <dbReference type="Proteomes" id="UP001642483"/>
    </source>
</evidence>
<proteinExistence type="predicted"/>
<accession>A0ABP0F4I4</accession>
<keyword evidence="2" id="KW-1185">Reference proteome</keyword>
<organism evidence="1 2">
    <name type="scientific">Clavelina lepadiformis</name>
    <name type="common">Light-bulb sea squirt</name>
    <name type="synonym">Ascidia lepadiformis</name>
    <dbReference type="NCBI Taxonomy" id="159417"/>
    <lineage>
        <taxon>Eukaryota</taxon>
        <taxon>Metazoa</taxon>
        <taxon>Chordata</taxon>
        <taxon>Tunicata</taxon>
        <taxon>Ascidiacea</taxon>
        <taxon>Aplousobranchia</taxon>
        <taxon>Clavelinidae</taxon>
        <taxon>Clavelina</taxon>
    </lineage>
</organism>
<sequence length="77" mass="8821">MYLGANGLLATHSNDLTAPRSRNHFPFDLSLKQNTYPDASDFPTPAFSNVRDYISGLFQHKLQFITRCNVFNYDVCF</sequence>
<comment type="caution">
    <text evidence="1">The sequence shown here is derived from an EMBL/GenBank/DDBJ whole genome shotgun (WGS) entry which is preliminary data.</text>
</comment>
<evidence type="ECO:0000313" key="1">
    <source>
        <dbReference type="EMBL" id="CAK8674619.1"/>
    </source>
</evidence>
<reference evidence="1 2" key="1">
    <citation type="submission" date="2024-02" db="EMBL/GenBank/DDBJ databases">
        <authorList>
            <person name="Daric V."/>
            <person name="Darras S."/>
        </authorList>
    </citation>
    <scope>NUCLEOTIDE SEQUENCE [LARGE SCALE GENOMIC DNA]</scope>
</reference>
<gene>
    <name evidence="1" type="ORF">CVLEPA_LOCUS4304</name>
</gene>